<dbReference type="RefSeq" id="WP_154936461.1">
    <property type="nucleotide sequence ID" value="NZ_VIXA01000001.1"/>
</dbReference>
<protein>
    <submittedName>
        <fullName evidence="1">Uncharacterized protein</fullName>
    </submittedName>
</protein>
<comment type="caution">
    <text evidence="1">The sequence shown here is derived from an EMBL/GenBank/DDBJ whole genome shotgun (WGS) entry which is preliminary data.</text>
</comment>
<keyword evidence="2" id="KW-1185">Reference proteome</keyword>
<sequence>MTRRLPIEAAEAAFRDLGGFAAPDSTVPPPARLLDAVRRFAAVEFEVSTELPDQDGLLFQYATIGATGDAAFVLSVVRQFEVVDAGGDHEGYVQLRAEYRFGPDPEWTGHHEDWWFRGGPEPFDDWFARISAHPVWGRFTDSPPTGFEISQESV</sequence>
<reference evidence="1 2" key="1">
    <citation type="submission" date="2019-06" db="EMBL/GenBank/DDBJ databases">
        <title>Sequencing the genomes of 1000 actinobacteria strains.</title>
        <authorList>
            <person name="Klenk H.-P."/>
        </authorList>
    </citation>
    <scope>NUCLEOTIDE SEQUENCE [LARGE SCALE GENOMIC DNA]</scope>
    <source>
        <strain evidence="1 2">DSM 102131</strain>
    </source>
</reference>
<dbReference type="OrthoDB" id="6064656at2"/>
<evidence type="ECO:0000313" key="1">
    <source>
        <dbReference type="EMBL" id="TWG27358.1"/>
    </source>
</evidence>
<proteinExistence type="predicted"/>
<organism evidence="1 2">
    <name type="scientific">Micromonospora palomenae</name>
    <dbReference type="NCBI Taxonomy" id="1461247"/>
    <lineage>
        <taxon>Bacteria</taxon>
        <taxon>Bacillati</taxon>
        <taxon>Actinomycetota</taxon>
        <taxon>Actinomycetes</taxon>
        <taxon>Micromonosporales</taxon>
        <taxon>Micromonosporaceae</taxon>
        <taxon>Micromonospora</taxon>
    </lineage>
</organism>
<gene>
    <name evidence="1" type="ORF">FHX75_11494</name>
</gene>
<accession>A0A561WU19</accession>
<dbReference type="AlphaFoldDB" id="A0A561WU19"/>
<name>A0A561WU19_9ACTN</name>
<dbReference type="EMBL" id="VIXA01000001">
    <property type="protein sequence ID" value="TWG27358.1"/>
    <property type="molecule type" value="Genomic_DNA"/>
</dbReference>
<evidence type="ECO:0000313" key="2">
    <source>
        <dbReference type="Proteomes" id="UP000319927"/>
    </source>
</evidence>
<dbReference type="Proteomes" id="UP000319927">
    <property type="component" value="Unassembled WGS sequence"/>
</dbReference>